<evidence type="ECO:0000256" key="1">
    <source>
        <dbReference type="SAM" id="MobiDB-lite"/>
    </source>
</evidence>
<feature type="compositionally biased region" description="Basic and acidic residues" evidence="1">
    <location>
        <begin position="491"/>
        <end position="508"/>
    </location>
</feature>
<reference evidence="3" key="1">
    <citation type="journal article" date="2016" name="Proc. Natl. Acad. Sci. U.S.A.">
        <title>Comparative genomics of biotechnologically important yeasts.</title>
        <authorList>
            <person name="Riley R."/>
            <person name="Haridas S."/>
            <person name="Wolfe K.H."/>
            <person name="Lopes M.R."/>
            <person name="Hittinger C.T."/>
            <person name="Goeker M."/>
            <person name="Salamov A.A."/>
            <person name="Wisecaver J.H."/>
            <person name="Long T.M."/>
            <person name="Calvey C.H."/>
            <person name="Aerts A.L."/>
            <person name="Barry K.W."/>
            <person name="Choi C."/>
            <person name="Clum A."/>
            <person name="Coughlan A.Y."/>
            <person name="Deshpande S."/>
            <person name="Douglass A.P."/>
            <person name="Hanson S.J."/>
            <person name="Klenk H.-P."/>
            <person name="LaButti K.M."/>
            <person name="Lapidus A."/>
            <person name="Lindquist E.A."/>
            <person name="Lipzen A.M."/>
            <person name="Meier-Kolthoff J.P."/>
            <person name="Ohm R.A."/>
            <person name="Otillar R.P."/>
            <person name="Pangilinan J.L."/>
            <person name="Peng Y."/>
            <person name="Rokas A."/>
            <person name="Rosa C.A."/>
            <person name="Scheuner C."/>
            <person name="Sibirny A.A."/>
            <person name="Slot J.C."/>
            <person name="Stielow J.B."/>
            <person name="Sun H."/>
            <person name="Kurtzman C.P."/>
            <person name="Blackwell M."/>
            <person name="Grigoriev I.V."/>
            <person name="Jeffries T.W."/>
        </authorList>
    </citation>
    <scope>NUCLEOTIDE SEQUENCE [LARGE SCALE GENOMIC DNA]</scope>
    <source>
        <strain evidence="3">NRRL Y-1626</strain>
    </source>
</reference>
<proteinExistence type="predicted"/>
<accession>A0A1B7TCN0</accession>
<dbReference type="EMBL" id="LXPE01000017">
    <property type="protein sequence ID" value="OBA26494.1"/>
    <property type="molecule type" value="Genomic_DNA"/>
</dbReference>
<feature type="compositionally biased region" description="Basic and acidic residues" evidence="1">
    <location>
        <begin position="21"/>
        <end position="37"/>
    </location>
</feature>
<sequence>MSSKPTKRGADNNEKFNSLESFKKSKSNDFESSLQEKYDQKKILSKLEETKNLLKEIEDEFEDDEFDNLLSNPSSSEKKDQSPNLSKFVELTKEQLAKMSELERINYELQKNSAKFEHDSKKFENLNMFVADKEEEERMDNVRKLQEPNVVIHDLMGYNAFFNLLFIKLDSSKLKSILTINSAKKLREIDLQNFLVQKEEEDGTILYNEYTDEDLQFSFKERQEVYTIFEEWLVDLKDLKENGEKTILLKTVILLQVLFILTNDLYHNNMKYQNCFNDCFDLNNCLYFIERDLPLIFNRLNTITNKELNEMNFFNTFLNANVINDYHIQIFLQLDKVPLNIINRFKENYYCGDNFEVFIKQNILVKQYNNKEDANKSVNLLAFDEKYIKSNEAEKDSLLKRSIENLKSCQEMEENDLMGIIRCIRMKNFFMKKRKEEKLFKQLSFVLGLITSVDSMYYKRLAKWIRDEIHKMNVSENVISNTQSDSLKSISESKEKDTSMDIEEKSDSNFDNDDDDEDLKEEEDDDNVESESEKHFSCNYYGFSKESLPDVYIRRYLEAMLVTCDIPETVKKQQKATSVFSSNNEFLAGIE</sequence>
<dbReference type="Proteomes" id="UP000092321">
    <property type="component" value="Unassembled WGS sequence"/>
</dbReference>
<evidence type="ECO:0000313" key="2">
    <source>
        <dbReference type="EMBL" id="OBA26494.1"/>
    </source>
</evidence>
<organism evidence="2 3">
    <name type="scientific">Hanseniaspora valbyensis NRRL Y-1626</name>
    <dbReference type="NCBI Taxonomy" id="766949"/>
    <lineage>
        <taxon>Eukaryota</taxon>
        <taxon>Fungi</taxon>
        <taxon>Dikarya</taxon>
        <taxon>Ascomycota</taxon>
        <taxon>Saccharomycotina</taxon>
        <taxon>Saccharomycetes</taxon>
        <taxon>Saccharomycodales</taxon>
        <taxon>Saccharomycodaceae</taxon>
        <taxon>Hanseniaspora</taxon>
    </lineage>
</organism>
<dbReference type="OrthoDB" id="3972907at2759"/>
<comment type="caution">
    <text evidence="2">The sequence shown here is derived from an EMBL/GenBank/DDBJ whole genome shotgun (WGS) entry which is preliminary data.</text>
</comment>
<feature type="compositionally biased region" description="Acidic residues" evidence="1">
    <location>
        <begin position="510"/>
        <end position="530"/>
    </location>
</feature>
<name>A0A1B7TCN0_9ASCO</name>
<feature type="region of interest" description="Disordered" evidence="1">
    <location>
        <begin position="1"/>
        <end position="37"/>
    </location>
</feature>
<feature type="region of interest" description="Disordered" evidence="1">
    <location>
        <begin position="65"/>
        <end position="85"/>
    </location>
</feature>
<evidence type="ECO:0000313" key="3">
    <source>
        <dbReference type="Proteomes" id="UP000092321"/>
    </source>
</evidence>
<dbReference type="AlphaFoldDB" id="A0A1B7TCN0"/>
<gene>
    <name evidence="2" type="ORF">HANVADRAFT_7118</name>
</gene>
<feature type="region of interest" description="Disordered" evidence="1">
    <location>
        <begin position="483"/>
        <end position="533"/>
    </location>
</feature>
<keyword evidence="3" id="KW-1185">Reference proteome</keyword>
<protein>
    <submittedName>
        <fullName evidence="2">Uncharacterized protein</fullName>
    </submittedName>
</protein>